<feature type="region of interest" description="Disordered" evidence="2">
    <location>
        <begin position="593"/>
        <end position="625"/>
    </location>
</feature>
<reference evidence="6" key="3">
    <citation type="submission" date="2011-02" db="EMBL/GenBank/DDBJ databases">
        <title>Whole genome sequencing of Leishmania donovani clinical lines reveals dynamic variation related to drug resistance.</title>
        <authorList>
            <person name="Downing T."/>
            <person name="Imamura H."/>
            <person name="Sanders M."/>
            <person name="Decuypere S."/>
            <person name="Hertz-Fowler C."/>
            <person name="Clark T.G."/>
            <person name="Rijal S."/>
            <person name="Sundar S."/>
            <person name="Quail M.A."/>
            <person name="De Doncker S."/>
            <person name="Maes I."/>
            <person name="Vanaerschot M."/>
            <person name="Stark O."/>
            <person name="Schonian G."/>
            <person name="Dujardin J.C."/>
            <person name="Berriman M."/>
        </authorList>
    </citation>
    <scope>NUCLEOTIDE SEQUENCE [LARGE SCALE GENOMIC DNA]</scope>
    <source>
        <strain evidence="6">BPK282A1</strain>
    </source>
</reference>
<evidence type="ECO:0000313" key="8">
    <source>
        <dbReference type="Proteomes" id="UP000318447"/>
    </source>
</evidence>
<proteinExistence type="predicted"/>
<dbReference type="EMBL" id="CP029529">
    <property type="protein sequence ID" value="AYU80885.1"/>
    <property type="molecule type" value="Genomic_DNA"/>
</dbReference>
<sequence>MSAVSARPSPYRDCLGSVVVDENSNAEGQLCSMVDAIIATSTHALQKASSDVNSTDAAFLKAASLFQANGIRISHGELGENTSSAASPAAVESDLRTQLENCRNLLRTVDCERRRLRSQCIYLQKEHELRRAEIQSMHRYSTESHQRSLTLERQIAEERQHRRRLQNEVDAQTQEVMRLRRVLRALPDNVLRSLSPRHPADGAAADLVLTLAPDRRFEEAFRDKMNSIAYKRRYHQASAMHQAAREQVEMMMMEQQDPLQIAARWPCVVEGVSTVGATSTEPVVKREWQGCGSGASSLFKFPPQGIDELRQADAINATEAATLANSALMHSALEFPFQLPFTTATPKDAYIKFLMYHSAYAEPLTQLREHVLRLSSRLKTAQDAGLRALYTTFTQVLHLLGSAPARAPWRSLYEREIEKMQRAHRDLLYAVIEQANMAATQIPELERAGGAATALRELAGGAPQRRDVGCSAHELTTMEKYRASQLKEQLDHLKLHSLEAEAAAQKEKEEIAKQCSTARQGTLQALQSLKALAKCVVGSVRAHGAADGAVYDPFAQLFDPLTEEVLDDPRLATKTAEATDLTLSYVRLLGRSGGGGGRGKSAQRHHADLGAAPLSSSPTSGTDGVREGALASVIGISRTACGATAPSCSSKAHSSRRQSAPPAVPALRHRTRSSSLGYSSRRLSSPQLPPMKSIPALSRGATGFRKRRSSGAASSTHSPREGDLSSTKALAAPSLQNTVNSPKACAKESGPKPQPTVAVIELGFREGDAQR</sequence>
<dbReference type="Proteomes" id="UP000318447">
    <property type="component" value="Unassembled WGS sequence"/>
</dbReference>
<dbReference type="EMBL" id="RHLC01000011">
    <property type="protein sequence ID" value="TPP45654.1"/>
    <property type="molecule type" value="Genomic_DNA"/>
</dbReference>
<reference evidence="8" key="5">
    <citation type="submission" date="2019-02" db="EMBL/GenBank/DDBJ databases">
        <title>FDA dAtabase for Regulatory Grade micrObial Sequences (FDA-ARGOS): Supporting development and validation of Infectious Disease Dx tests.</title>
        <authorList>
            <person name="Duncan R."/>
            <person name="Fisher C."/>
            <person name="Tallon L."/>
            <person name="Sadzewicz L."/>
            <person name="Sengamalay N."/>
            <person name="Ott S."/>
            <person name="Godinez A."/>
            <person name="Nagaraj S."/>
            <person name="Vavikolanu K."/>
            <person name="Nadendla S."/>
            <person name="Aluvathingal J."/>
            <person name="Sichtig H."/>
        </authorList>
    </citation>
    <scope>NUCLEOTIDE SEQUENCE [LARGE SCALE GENOMIC DNA]</scope>
    <source>
        <strain evidence="8">FDAARGOS_361</strain>
    </source>
</reference>
<dbReference type="AlphaFoldDB" id="A0A3Q8IBV7"/>
<accession>A0A3Q8IBV7</accession>
<evidence type="ECO:0000313" key="6">
    <source>
        <dbReference type="Proteomes" id="UP000008980"/>
    </source>
</evidence>
<accession>E9BLI2</accession>
<reference evidence="4" key="2">
    <citation type="submission" date="2011-01" db="EMBL/GenBank/DDBJ databases">
        <authorList>
            <person name="Zhao B.P."/>
            <person name="Ren Z.A."/>
            <person name="Li C.D."/>
        </authorList>
    </citation>
    <scope>NUCLEOTIDE SEQUENCE</scope>
    <source>
        <strain evidence="4">BPK282A1</strain>
    </source>
</reference>
<dbReference type="GeneID" id="13385509"/>
<feature type="region of interest" description="Disordered" evidence="2">
    <location>
        <begin position="645"/>
        <end position="771"/>
    </location>
</feature>
<feature type="compositionally biased region" description="Polar residues" evidence="2">
    <location>
        <begin position="724"/>
        <end position="741"/>
    </location>
</feature>
<dbReference type="VEuPathDB" id="TriTrypDB:LDHU3_30.1110"/>
<evidence type="ECO:0000256" key="2">
    <source>
        <dbReference type="SAM" id="MobiDB-lite"/>
    </source>
</evidence>
<gene>
    <name evidence="5" type="ORF">CGC21_35225</name>
    <name evidence="4" type="ORF">LDBPK_300890</name>
    <name evidence="3" type="ORF">LdCL_300014000</name>
</gene>
<dbReference type="KEGG" id="ldo:LDBPK_300890"/>
<organism evidence="3 7">
    <name type="scientific">Leishmania donovani</name>
    <dbReference type="NCBI Taxonomy" id="5661"/>
    <lineage>
        <taxon>Eukaryota</taxon>
        <taxon>Discoba</taxon>
        <taxon>Euglenozoa</taxon>
        <taxon>Kinetoplastea</taxon>
        <taxon>Metakinetoplastina</taxon>
        <taxon>Trypanosomatida</taxon>
        <taxon>Trypanosomatidae</taxon>
        <taxon>Leishmaniinae</taxon>
        <taxon>Leishmania</taxon>
    </lineage>
</organism>
<dbReference type="EMBL" id="FR799617">
    <property type="protein sequence ID" value="CBZ36110.1"/>
    <property type="molecule type" value="Genomic_DNA"/>
</dbReference>
<reference evidence="5" key="6">
    <citation type="submission" date="2019-02" db="EMBL/GenBank/DDBJ databases">
        <title>FDA dAtabase for Regulatory Grade micrObial Sequences (FDA-ARGOS): Supporting development and validation of Infectious Disease Dx tests.</title>
        <authorList>
            <person name="Duncan R."/>
            <person name="Fisher C."/>
            <person name="Tallon L.J."/>
            <person name="Sadzewicz L."/>
            <person name="Sengamalay N."/>
            <person name="Ott S."/>
            <person name="Godinez A."/>
            <person name="Nagaraj S."/>
            <person name="Nadendla S."/>
            <person name="Sichtig H."/>
        </authorList>
    </citation>
    <scope>NUCLEOTIDE SEQUENCE</scope>
    <source>
        <strain evidence="5">FDAARGOS_361</strain>
    </source>
</reference>
<evidence type="ECO:0000256" key="1">
    <source>
        <dbReference type="SAM" id="Coils"/>
    </source>
</evidence>
<dbReference type="RefSeq" id="XP_003862802.1">
    <property type="nucleotide sequence ID" value="XM_003862754.1"/>
</dbReference>
<evidence type="ECO:0000313" key="7">
    <source>
        <dbReference type="Proteomes" id="UP000274082"/>
    </source>
</evidence>
<dbReference type="VEuPathDB" id="TriTrypDB:LdBPK_300890.1"/>
<keyword evidence="7" id="KW-1185">Reference proteome</keyword>
<dbReference type="Proteomes" id="UP000274082">
    <property type="component" value="Chromosome 30"/>
</dbReference>
<evidence type="ECO:0000313" key="3">
    <source>
        <dbReference type="EMBL" id="AYU80885.1"/>
    </source>
</evidence>
<name>A0A3Q8IBV7_LEIDO</name>
<reference evidence="3 7" key="4">
    <citation type="journal article" date="2018" name="Sci. Rep.">
        <title>A complete Leishmania donovani reference genome identifies novel genetic variations associated with virulence.</title>
        <authorList>
            <person name="Lypaczewski P."/>
            <person name="Hoshizaki J."/>
            <person name="Zhang W.-W."/>
            <person name="McCall L.-I."/>
            <person name="Torcivia-Rodriguez J."/>
            <person name="Simonyan V."/>
            <person name="Kaur A."/>
            <person name="Dewar K."/>
            <person name="Matlashewski G."/>
        </authorList>
    </citation>
    <scope>NUCLEOTIDE SEQUENCE [LARGE SCALE GENOMIC DNA]</scope>
    <source>
        <strain evidence="3 7">LdCL</strain>
    </source>
</reference>
<evidence type="ECO:0000313" key="5">
    <source>
        <dbReference type="EMBL" id="TPP45654.1"/>
    </source>
</evidence>
<keyword evidence="1" id="KW-0175">Coiled coil</keyword>
<protein>
    <submittedName>
        <fullName evidence="3">Uncharacterized protein</fullName>
    </submittedName>
</protein>
<dbReference type="VEuPathDB" id="TriTrypDB:LdCL_300014000"/>
<feature type="coiled-coil region" evidence="1">
    <location>
        <begin position="148"/>
        <end position="182"/>
    </location>
</feature>
<dbReference type="OMA" id="QASAMHQ"/>
<dbReference type="OrthoDB" id="263568at2759"/>
<feature type="compositionally biased region" description="Low complexity" evidence="2">
    <location>
        <begin position="673"/>
        <end position="686"/>
    </location>
</feature>
<dbReference type="Proteomes" id="UP000008980">
    <property type="component" value="Chromosome 30"/>
</dbReference>
<reference evidence="4 6" key="1">
    <citation type="journal article" date="2011" name="Genome Res.">
        <title>Whole genome sequencing of multiple Leishmania donovani clinical isolates provides insights into population structure and mechanisms of drug resistance.</title>
        <authorList>
            <person name="Downing T."/>
            <person name="Imamura H."/>
            <person name="Decuypere S."/>
            <person name="Clark T.G."/>
            <person name="Coombs G.H."/>
            <person name="Cotton J.A."/>
            <person name="Hilley J.D."/>
            <person name="de Doncker S."/>
            <person name="Maes I."/>
            <person name="Mottram J.C."/>
            <person name="Quail M.A."/>
            <person name="Rijal S."/>
            <person name="Sanders M."/>
            <person name="Schonian G."/>
            <person name="Stark O."/>
            <person name="Sundar S."/>
            <person name="Vanaerschot M."/>
            <person name="Hertz-Fowler C."/>
            <person name="Dujardin J.C."/>
            <person name="Berriman M."/>
        </authorList>
    </citation>
    <scope>NUCLEOTIDE SEQUENCE [LARGE SCALE GENOMIC DNA]</scope>
    <source>
        <strain evidence="4 6">BPK282A1</strain>
    </source>
</reference>
<evidence type="ECO:0000313" key="4">
    <source>
        <dbReference type="EMBL" id="CBZ36110.1"/>
    </source>
</evidence>